<dbReference type="InterPro" id="IPR002880">
    <property type="entry name" value="Pyrv_Fd/Flavodoxin_OxRdtase_N"/>
</dbReference>
<dbReference type="CDD" id="cd07034">
    <property type="entry name" value="TPP_PYR_PFOR_IOR-alpha_like"/>
    <property type="match status" value="1"/>
</dbReference>
<dbReference type="PANTHER" id="PTHR43088">
    <property type="entry name" value="SUBUNIT OF PYRUVATE:FLAVODOXIN OXIDOREDUCTASE-RELATED"/>
    <property type="match status" value="1"/>
</dbReference>
<dbReference type="GO" id="GO:0016491">
    <property type="term" value="F:oxidoreductase activity"/>
    <property type="evidence" value="ECO:0007669"/>
    <property type="project" value="UniProtKB-KW"/>
</dbReference>
<dbReference type="InterPro" id="IPR033412">
    <property type="entry name" value="PFOR_II"/>
</dbReference>
<organism evidence="4 5">
    <name type="scientific">Geosporobacter ferrireducens</name>
    <dbReference type="NCBI Taxonomy" id="1424294"/>
    <lineage>
        <taxon>Bacteria</taxon>
        <taxon>Bacillati</taxon>
        <taxon>Bacillota</taxon>
        <taxon>Clostridia</taxon>
        <taxon>Peptostreptococcales</taxon>
        <taxon>Thermotaleaceae</taxon>
        <taxon>Geosporobacter</taxon>
    </lineage>
</organism>
<dbReference type="AlphaFoldDB" id="A0A1D8GB39"/>
<keyword evidence="1" id="KW-0560">Oxidoreductase</keyword>
<dbReference type="InterPro" id="IPR029061">
    <property type="entry name" value="THDP-binding"/>
</dbReference>
<dbReference type="FunFam" id="3.40.50.970:FF:000022">
    <property type="entry name" value="2-oxoglutarate ferredoxin oxidoreductase alpha subunit"/>
    <property type="match status" value="1"/>
</dbReference>
<dbReference type="Proteomes" id="UP000095743">
    <property type="component" value="Chromosome"/>
</dbReference>
<dbReference type="STRING" id="1424294.Gferi_00070"/>
<sequence length="380" mass="41287">MMKKNNVKLMQGNEACVEGAIAAGMKFYAGYPITPSTEIAEISAQMLPTVGGKFIQMEDEIAGMAATIGGSLAGLKSMTATSGPGFSLKQENIGYAAIAEIPCVIVDVQRGGPSTGLPTAPSQGDIMQAKWGTHGDHPVIALSPSSVRETFDLTIRCFNLAEKYRTPVMLMLDEVVGHMREKIEIPDASEIEIIDRIKPESGDANYQPYRVEEGQLVPAMAAYGDGFRFHVTGLVHDESGFPSNSHEVADKLMTRLMKKVDDNLDDIISYEENHIEDAEVVVLSYGGTARSAKSAMKKARELGLKVGMFRPITIWPFPEKRMAEIAKNAKAIIVAEMNYGQLVLEVERVVKSAAPIHHVGKINGEVITPDEILAKIKEVL</sequence>
<evidence type="ECO:0000313" key="5">
    <source>
        <dbReference type="Proteomes" id="UP000095743"/>
    </source>
</evidence>
<dbReference type="FunFam" id="3.40.50.920:FF:000013">
    <property type="entry name" value="Ferredoxin oxidoreductase alpha subunit"/>
    <property type="match status" value="1"/>
</dbReference>
<dbReference type="NCBIfam" id="NF006412">
    <property type="entry name" value="PRK08659.1"/>
    <property type="match status" value="1"/>
</dbReference>
<name>A0A1D8GB39_9FIRM</name>
<dbReference type="RefSeq" id="WP_069973666.1">
    <property type="nucleotide sequence ID" value="NZ_CP017269.1"/>
</dbReference>
<dbReference type="InterPro" id="IPR009014">
    <property type="entry name" value="Transketo_C/PFOR_II"/>
</dbReference>
<dbReference type="KEGG" id="gfe:Gferi_00070"/>
<accession>A0A1D8GB39</accession>
<keyword evidence="5" id="KW-1185">Reference proteome</keyword>
<evidence type="ECO:0000256" key="1">
    <source>
        <dbReference type="ARBA" id="ARBA00023002"/>
    </source>
</evidence>
<reference evidence="4 5" key="1">
    <citation type="submission" date="2016-09" db="EMBL/GenBank/DDBJ databases">
        <title>Genomic analysis reveals versatility of anaerobic energy metabolism of Geosporobacter ferrireducens IRF9 of phylum Firmicutes.</title>
        <authorList>
            <person name="Kim S.-J."/>
        </authorList>
    </citation>
    <scope>NUCLEOTIDE SEQUENCE [LARGE SCALE GENOMIC DNA]</scope>
    <source>
        <strain evidence="4 5">IRF9</strain>
    </source>
</reference>
<dbReference type="Gene3D" id="3.40.50.920">
    <property type="match status" value="1"/>
</dbReference>
<feature type="domain" description="Pyruvate flavodoxin/ferredoxin oxidoreductase pyrimidine binding" evidence="2">
    <location>
        <begin position="18"/>
        <end position="248"/>
    </location>
</feature>
<evidence type="ECO:0000259" key="2">
    <source>
        <dbReference type="Pfam" id="PF01855"/>
    </source>
</evidence>
<evidence type="ECO:0000313" key="4">
    <source>
        <dbReference type="EMBL" id="AOT68112.1"/>
    </source>
</evidence>
<evidence type="ECO:0000259" key="3">
    <source>
        <dbReference type="Pfam" id="PF17147"/>
    </source>
</evidence>
<dbReference type="Gene3D" id="3.40.50.970">
    <property type="match status" value="1"/>
</dbReference>
<dbReference type="PANTHER" id="PTHR43088:SF1">
    <property type="entry name" value="SUBUNIT OF PYRUVATE:FLAVODOXIN OXIDOREDUCTASE"/>
    <property type="match status" value="1"/>
</dbReference>
<dbReference type="EMBL" id="CP017269">
    <property type="protein sequence ID" value="AOT68112.1"/>
    <property type="molecule type" value="Genomic_DNA"/>
</dbReference>
<dbReference type="Pfam" id="PF01855">
    <property type="entry name" value="POR_N"/>
    <property type="match status" value="1"/>
</dbReference>
<dbReference type="Pfam" id="PF17147">
    <property type="entry name" value="PFOR_II"/>
    <property type="match status" value="1"/>
</dbReference>
<gene>
    <name evidence="4" type="ORF">Gferi_00070</name>
</gene>
<dbReference type="SUPFAM" id="SSF52922">
    <property type="entry name" value="TK C-terminal domain-like"/>
    <property type="match status" value="1"/>
</dbReference>
<feature type="domain" description="Pyruvate:ferredoxin oxidoreductase core" evidence="3">
    <location>
        <begin position="278"/>
        <end position="372"/>
    </location>
</feature>
<dbReference type="SUPFAM" id="SSF52518">
    <property type="entry name" value="Thiamin diphosphate-binding fold (THDP-binding)"/>
    <property type="match status" value="1"/>
</dbReference>
<protein>
    <submittedName>
        <fullName evidence="4">2-oxoglutarate synthase subunit alpha</fullName>
    </submittedName>
</protein>
<proteinExistence type="predicted"/>
<dbReference type="InterPro" id="IPR052368">
    <property type="entry name" value="2-oxoacid_oxidoreductase"/>
</dbReference>